<feature type="compositionally biased region" description="Polar residues" evidence="1">
    <location>
        <begin position="201"/>
        <end position="211"/>
    </location>
</feature>
<evidence type="ECO:0000256" key="1">
    <source>
        <dbReference type="SAM" id="MobiDB-lite"/>
    </source>
</evidence>
<feature type="region of interest" description="Disordered" evidence="1">
    <location>
        <begin position="190"/>
        <end position="211"/>
    </location>
</feature>
<gene>
    <name evidence="3" type="ORF">MERR_LOCUS20639</name>
</gene>
<evidence type="ECO:0000259" key="2">
    <source>
        <dbReference type="Pfam" id="PF03732"/>
    </source>
</evidence>
<proteinExistence type="predicted"/>
<dbReference type="Proteomes" id="UP000467841">
    <property type="component" value="Unassembled WGS sequence"/>
</dbReference>
<dbReference type="EMBL" id="CACVBM020001131">
    <property type="protein sequence ID" value="CAA7033404.1"/>
    <property type="molecule type" value="Genomic_DNA"/>
</dbReference>
<dbReference type="AlphaFoldDB" id="A0A6D2J2V9"/>
<dbReference type="PANTHER" id="PTHR33223">
    <property type="entry name" value="CCHC-TYPE DOMAIN-CONTAINING PROTEIN"/>
    <property type="match status" value="1"/>
</dbReference>
<dbReference type="OrthoDB" id="1305902at2759"/>
<comment type="caution">
    <text evidence="3">The sequence shown here is derived from an EMBL/GenBank/DDBJ whole genome shotgun (WGS) entry which is preliminary data.</text>
</comment>
<protein>
    <recommendedName>
        <fullName evidence="2">Retrotransposon gag domain-containing protein</fullName>
    </recommendedName>
</protein>
<dbReference type="Pfam" id="PF03732">
    <property type="entry name" value="Retrotrans_gag"/>
    <property type="match status" value="1"/>
</dbReference>
<accession>A0A6D2J2V9</accession>
<dbReference type="InterPro" id="IPR005162">
    <property type="entry name" value="Retrotrans_gag_dom"/>
</dbReference>
<dbReference type="PANTHER" id="PTHR33223:SF11">
    <property type="entry name" value="ELEMENT PROTEIN, PUTATIVE-RELATED"/>
    <property type="match status" value="1"/>
</dbReference>
<evidence type="ECO:0000313" key="3">
    <source>
        <dbReference type="EMBL" id="CAA7033404.1"/>
    </source>
</evidence>
<reference evidence="3" key="1">
    <citation type="submission" date="2020-01" db="EMBL/GenBank/DDBJ databases">
        <authorList>
            <person name="Mishra B."/>
        </authorList>
    </citation>
    <scope>NUCLEOTIDE SEQUENCE [LARGE SCALE GENOMIC DNA]</scope>
</reference>
<keyword evidence="4" id="KW-1185">Reference proteome</keyword>
<sequence>MQACLSCEVFPTSRTAQLRNNIASFTQLTGETFSEAYERFKGYQMKCPHHGFSKENLLSTLYRGVSPKYKMHLDSASKGHFMGMDVEMGSLWWRMLLLVMETIQRSMIEVIEEIAQSMMRSTRRRSKTLNDKLDKILTGQQKQVHFVCEDDVNQEGEDQQTEEVCYMSNQGGYYKGLQHKQQHEPLLPQHQCGESTRPGLPTSTKPKSRGPTNCLLQAWLPTKGFWNQNQGSTQAQAGSNSSQDSDMKTMLQQLIKGPNKWFNTWKLRATTYLPLPKGMLPGKAIANPKEYVQAITLKSGRVLPERVVPSRRNEDVAIQEEEESVDIEAEES</sequence>
<feature type="domain" description="Retrotransposon gag" evidence="2">
    <location>
        <begin position="10"/>
        <end position="66"/>
    </location>
</feature>
<organism evidence="3 4">
    <name type="scientific">Microthlaspi erraticum</name>
    <dbReference type="NCBI Taxonomy" id="1685480"/>
    <lineage>
        <taxon>Eukaryota</taxon>
        <taxon>Viridiplantae</taxon>
        <taxon>Streptophyta</taxon>
        <taxon>Embryophyta</taxon>
        <taxon>Tracheophyta</taxon>
        <taxon>Spermatophyta</taxon>
        <taxon>Magnoliopsida</taxon>
        <taxon>eudicotyledons</taxon>
        <taxon>Gunneridae</taxon>
        <taxon>Pentapetalae</taxon>
        <taxon>rosids</taxon>
        <taxon>malvids</taxon>
        <taxon>Brassicales</taxon>
        <taxon>Brassicaceae</taxon>
        <taxon>Coluteocarpeae</taxon>
        <taxon>Microthlaspi</taxon>
    </lineage>
</organism>
<name>A0A6D2J2V9_9BRAS</name>
<evidence type="ECO:0000313" key="4">
    <source>
        <dbReference type="Proteomes" id="UP000467841"/>
    </source>
</evidence>